<protein>
    <recommendedName>
        <fullName evidence="3">WSC domain-containing protein</fullName>
    </recommendedName>
</protein>
<evidence type="ECO:0000313" key="4">
    <source>
        <dbReference type="EMBL" id="PYH40107.1"/>
    </source>
</evidence>
<proteinExistence type="predicted"/>
<dbReference type="Pfam" id="PF01822">
    <property type="entry name" value="WSC"/>
    <property type="match status" value="1"/>
</dbReference>
<reference evidence="4 5" key="1">
    <citation type="submission" date="2016-12" db="EMBL/GenBank/DDBJ databases">
        <title>The genomes of Aspergillus section Nigri reveals drivers in fungal speciation.</title>
        <authorList>
            <consortium name="DOE Joint Genome Institute"/>
            <person name="Vesth T.C."/>
            <person name="Nybo J."/>
            <person name="Theobald S."/>
            <person name="Brandl J."/>
            <person name="Frisvad J.C."/>
            <person name="Nielsen K.F."/>
            <person name="Lyhne E.K."/>
            <person name="Kogle M.E."/>
            <person name="Kuo A."/>
            <person name="Riley R."/>
            <person name="Clum A."/>
            <person name="Nolan M."/>
            <person name="Lipzen A."/>
            <person name="Salamov A."/>
            <person name="Henrissat B."/>
            <person name="Wiebenga A."/>
            <person name="De Vries R.P."/>
            <person name="Grigoriev I.V."/>
            <person name="Mortensen U.H."/>
            <person name="Andersen M.R."/>
            <person name="Baker S.E."/>
        </authorList>
    </citation>
    <scope>NUCLEOTIDE SEQUENCE [LARGE SCALE GENOMIC DNA]</scope>
    <source>
        <strain evidence="4 5">JOP 1030-1</strain>
    </source>
</reference>
<dbReference type="Proteomes" id="UP000248349">
    <property type="component" value="Unassembled WGS sequence"/>
</dbReference>
<dbReference type="PROSITE" id="PS51212">
    <property type="entry name" value="WSC"/>
    <property type="match status" value="1"/>
</dbReference>
<feature type="domain" description="WSC" evidence="3">
    <location>
        <begin position="24"/>
        <end position="115"/>
    </location>
</feature>
<organism evidence="4 5">
    <name type="scientific">Aspergillus saccharolyticus JOP 1030-1</name>
    <dbReference type="NCBI Taxonomy" id="1450539"/>
    <lineage>
        <taxon>Eukaryota</taxon>
        <taxon>Fungi</taxon>
        <taxon>Dikarya</taxon>
        <taxon>Ascomycota</taxon>
        <taxon>Pezizomycotina</taxon>
        <taxon>Eurotiomycetes</taxon>
        <taxon>Eurotiomycetidae</taxon>
        <taxon>Eurotiales</taxon>
        <taxon>Aspergillaceae</taxon>
        <taxon>Aspergillus</taxon>
        <taxon>Aspergillus subgen. Circumdati</taxon>
    </lineage>
</organism>
<dbReference type="SMART" id="SM00321">
    <property type="entry name" value="WSC"/>
    <property type="match status" value="1"/>
</dbReference>
<keyword evidence="5" id="KW-1185">Reference proteome</keyword>
<feature type="signal peptide" evidence="2">
    <location>
        <begin position="1"/>
        <end position="19"/>
    </location>
</feature>
<keyword evidence="2" id="KW-0732">Signal</keyword>
<dbReference type="AlphaFoldDB" id="A0A318Z1E6"/>
<dbReference type="GeneID" id="37077817"/>
<name>A0A318Z1E6_9EURO</name>
<evidence type="ECO:0000259" key="3">
    <source>
        <dbReference type="PROSITE" id="PS51212"/>
    </source>
</evidence>
<evidence type="ECO:0000313" key="5">
    <source>
        <dbReference type="Proteomes" id="UP000248349"/>
    </source>
</evidence>
<gene>
    <name evidence="4" type="ORF">BP01DRAFT_370158</name>
</gene>
<dbReference type="OrthoDB" id="2019572at2759"/>
<dbReference type="EMBL" id="KZ821301">
    <property type="protein sequence ID" value="PYH40107.1"/>
    <property type="molecule type" value="Genomic_DNA"/>
</dbReference>
<feature type="chain" id="PRO_5016379476" description="WSC domain-containing protein" evidence="2">
    <location>
        <begin position="20"/>
        <end position="236"/>
    </location>
</feature>
<dbReference type="STRING" id="1450539.A0A318Z1E6"/>
<dbReference type="InterPro" id="IPR002889">
    <property type="entry name" value="WSC_carb-bd"/>
</dbReference>
<evidence type="ECO:0000256" key="2">
    <source>
        <dbReference type="SAM" id="SignalP"/>
    </source>
</evidence>
<feature type="region of interest" description="Disordered" evidence="1">
    <location>
        <begin position="120"/>
        <end position="169"/>
    </location>
</feature>
<sequence length="236" mass="24681">MKTPTYYLLAAASLPLARAGQSGSWDSLSCFTSIGTMQSMGSFEFQSVSYCIAQCEAGNTVFVAVQAEDCYCGTASLDLEEMALASDETACNLPCPGYAADTCGGDSAYSVWVSQDYIDSLEDSDDDDDDDNQGDVDDSNDNDNPDDNSGYDYSDEDQDGEDSDDSYYNIGNVTSSAVAIAVPTSTAISPVSTSGSGGNFSTNVIASPNATATSSAVVTSVTSTSGAGRRFRFLFF</sequence>
<dbReference type="RefSeq" id="XP_025426089.1">
    <property type="nucleotide sequence ID" value="XM_025576588.1"/>
</dbReference>
<accession>A0A318Z1E6</accession>
<feature type="compositionally biased region" description="Acidic residues" evidence="1">
    <location>
        <begin position="153"/>
        <end position="165"/>
    </location>
</feature>
<feature type="compositionally biased region" description="Acidic residues" evidence="1">
    <location>
        <begin position="120"/>
        <end position="146"/>
    </location>
</feature>
<evidence type="ECO:0000256" key="1">
    <source>
        <dbReference type="SAM" id="MobiDB-lite"/>
    </source>
</evidence>